<proteinExistence type="predicted"/>
<reference evidence="1" key="2">
    <citation type="journal article" date="2015" name="Fish Shellfish Immunol.">
        <title>Early steps in the European eel (Anguilla anguilla)-Vibrio vulnificus interaction in the gills: Role of the RtxA13 toxin.</title>
        <authorList>
            <person name="Callol A."/>
            <person name="Pajuelo D."/>
            <person name="Ebbesson L."/>
            <person name="Teles M."/>
            <person name="MacKenzie S."/>
            <person name="Amaro C."/>
        </authorList>
    </citation>
    <scope>NUCLEOTIDE SEQUENCE</scope>
</reference>
<organism evidence="1">
    <name type="scientific">Anguilla anguilla</name>
    <name type="common">European freshwater eel</name>
    <name type="synonym">Muraena anguilla</name>
    <dbReference type="NCBI Taxonomy" id="7936"/>
    <lineage>
        <taxon>Eukaryota</taxon>
        <taxon>Metazoa</taxon>
        <taxon>Chordata</taxon>
        <taxon>Craniata</taxon>
        <taxon>Vertebrata</taxon>
        <taxon>Euteleostomi</taxon>
        <taxon>Actinopterygii</taxon>
        <taxon>Neopterygii</taxon>
        <taxon>Teleostei</taxon>
        <taxon>Anguilliformes</taxon>
        <taxon>Anguillidae</taxon>
        <taxon>Anguilla</taxon>
    </lineage>
</organism>
<dbReference type="EMBL" id="GBXM01053061">
    <property type="protein sequence ID" value="JAH55516.1"/>
    <property type="molecule type" value="Transcribed_RNA"/>
</dbReference>
<name>A0A0E9TPL0_ANGAN</name>
<sequence>MFGMLFLVTTLPHCFQLTANSSELKVARLPSES</sequence>
<protein>
    <submittedName>
        <fullName evidence="1">Uncharacterized protein</fullName>
    </submittedName>
</protein>
<reference evidence="1" key="1">
    <citation type="submission" date="2014-11" db="EMBL/GenBank/DDBJ databases">
        <authorList>
            <person name="Amaro Gonzalez C."/>
        </authorList>
    </citation>
    <scope>NUCLEOTIDE SEQUENCE</scope>
</reference>
<dbReference type="AlphaFoldDB" id="A0A0E9TPL0"/>
<accession>A0A0E9TPL0</accession>
<evidence type="ECO:0000313" key="1">
    <source>
        <dbReference type="EMBL" id="JAH55516.1"/>
    </source>
</evidence>